<evidence type="ECO:0000256" key="10">
    <source>
        <dbReference type="ARBA" id="ARBA00030988"/>
    </source>
</evidence>
<dbReference type="GO" id="GO:0005737">
    <property type="term" value="C:cytoplasm"/>
    <property type="evidence" value="ECO:0007669"/>
    <property type="project" value="UniProtKB-SubCell"/>
</dbReference>
<dbReference type="GO" id="GO:0008408">
    <property type="term" value="F:3'-5' exonuclease activity"/>
    <property type="evidence" value="ECO:0007669"/>
    <property type="project" value="InterPro"/>
</dbReference>
<evidence type="ECO:0000313" key="16">
    <source>
        <dbReference type="EMBL" id="TCL40025.1"/>
    </source>
</evidence>
<dbReference type="PANTHER" id="PTHR30478:SF0">
    <property type="entry name" value="BETA SLIDING CLAMP"/>
    <property type="match status" value="1"/>
</dbReference>
<reference evidence="16 17" key="1">
    <citation type="submission" date="2019-03" db="EMBL/GenBank/DDBJ databases">
        <title>Genomic Encyclopedia of Type Strains, Phase IV (KMG-IV): sequencing the most valuable type-strain genomes for metagenomic binning, comparative biology and taxonomic classification.</title>
        <authorList>
            <person name="Goeker M."/>
        </authorList>
    </citation>
    <scope>NUCLEOTIDE SEQUENCE [LARGE SCALE GENOMIC DNA]</scope>
    <source>
        <strain evidence="16 17">DSM 15969</strain>
    </source>
</reference>
<dbReference type="PANTHER" id="PTHR30478">
    <property type="entry name" value="DNA POLYMERASE III SUBUNIT BETA"/>
    <property type="match status" value="1"/>
</dbReference>
<evidence type="ECO:0000259" key="13">
    <source>
        <dbReference type="Pfam" id="PF00712"/>
    </source>
</evidence>
<dbReference type="SUPFAM" id="SSF55979">
    <property type="entry name" value="DNA clamp"/>
    <property type="match status" value="3"/>
</dbReference>
<gene>
    <name evidence="16" type="ORF">EV210_101225</name>
</gene>
<keyword evidence="17" id="KW-1185">Reference proteome</keyword>
<evidence type="ECO:0000256" key="3">
    <source>
        <dbReference type="ARBA" id="ARBA00021035"/>
    </source>
</evidence>
<dbReference type="InterPro" id="IPR022634">
    <property type="entry name" value="DNA_polIII_beta_N"/>
</dbReference>
<dbReference type="SMART" id="SM00480">
    <property type="entry name" value="POL3Bc"/>
    <property type="match status" value="1"/>
</dbReference>
<keyword evidence="9" id="KW-0238">DNA-binding</keyword>
<comment type="caution">
    <text evidence="16">The sequence shown here is derived from an EMBL/GenBank/DDBJ whole genome shotgun (WGS) entry which is preliminary data.</text>
</comment>
<dbReference type="CDD" id="cd00140">
    <property type="entry name" value="beta_clamp"/>
    <property type="match status" value="1"/>
</dbReference>
<keyword evidence="7" id="KW-0235">DNA replication</keyword>
<dbReference type="Gene3D" id="3.70.10.10">
    <property type="match status" value="1"/>
</dbReference>
<evidence type="ECO:0000256" key="11">
    <source>
        <dbReference type="ARBA" id="ARBA00033275"/>
    </source>
</evidence>
<dbReference type="GO" id="GO:0009360">
    <property type="term" value="C:DNA polymerase III complex"/>
    <property type="evidence" value="ECO:0007669"/>
    <property type="project" value="InterPro"/>
</dbReference>
<dbReference type="InterPro" id="IPR022635">
    <property type="entry name" value="DNA_polIII_beta_C"/>
</dbReference>
<keyword evidence="4" id="KW-0963">Cytoplasm</keyword>
<feature type="domain" description="DNA polymerase III beta sliding clamp central" evidence="14">
    <location>
        <begin position="131"/>
        <end position="242"/>
    </location>
</feature>
<accession>A0A4R1QAS5</accession>
<evidence type="ECO:0000256" key="9">
    <source>
        <dbReference type="ARBA" id="ARBA00023125"/>
    </source>
</evidence>
<proteinExistence type="inferred from homology"/>
<dbReference type="InterPro" id="IPR022637">
    <property type="entry name" value="DNA_polIII_beta_cen"/>
</dbReference>
<dbReference type="Pfam" id="PF02768">
    <property type="entry name" value="DNA_pol3_beta_3"/>
    <property type="match status" value="1"/>
</dbReference>
<comment type="similarity">
    <text evidence="2">Belongs to the beta sliding clamp family.</text>
</comment>
<dbReference type="Pfam" id="PF02767">
    <property type="entry name" value="DNA_pol3_beta_2"/>
    <property type="match status" value="1"/>
</dbReference>
<name>A0A4R1QAS5_9FIRM</name>
<evidence type="ECO:0000256" key="7">
    <source>
        <dbReference type="ARBA" id="ARBA00022705"/>
    </source>
</evidence>
<dbReference type="NCBIfam" id="TIGR00663">
    <property type="entry name" value="dnan"/>
    <property type="match status" value="1"/>
</dbReference>
<dbReference type="GO" id="GO:0003677">
    <property type="term" value="F:DNA binding"/>
    <property type="evidence" value="ECO:0007669"/>
    <property type="project" value="UniProtKB-KW"/>
</dbReference>
<evidence type="ECO:0000256" key="4">
    <source>
        <dbReference type="ARBA" id="ARBA00022490"/>
    </source>
</evidence>
<dbReference type="Pfam" id="PF00712">
    <property type="entry name" value="DNA_pol3_beta"/>
    <property type="match status" value="1"/>
</dbReference>
<dbReference type="AlphaFoldDB" id="A0A4R1QAS5"/>
<keyword evidence="5" id="KW-0808">Transferase</keyword>
<dbReference type="Proteomes" id="UP000295063">
    <property type="component" value="Unassembled WGS sequence"/>
</dbReference>
<keyword evidence="8" id="KW-0239">DNA-directed DNA polymerase</keyword>
<feature type="domain" description="DNA polymerase III beta sliding clamp C-terminal" evidence="15">
    <location>
        <begin position="245"/>
        <end position="367"/>
    </location>
</feature>
<comment type="subcellular location">
    <subcellularLocation>
        <location evidence="1">Cytoplasm</location>
    </subcellularLocation>
</comment>
<dbReference type="EMBL" id="SLUI01000001">
    <property type="protein sequence ID" value="TCL40025.1"/>
    <property type="molecule type" value="Genomic_DNA"/>
</dbReference>
<dbReference type="InterPro" id="IPR001001">
    <property type="entry name" value="DNA_polIII_beta"/>
</dbReference>
<dbReference type="InterPro" id="IPR046938">
    <property type="entry name" value="DNA_clamp_sf"/>
</dbReference>
<evidence type="ECO:0000259" key="14">
    <source>
        <dbReference type="Pfam" id="PF02767"/>
    </source>
</evidence>
<keyword evidence="6" id="KW-0548">Nucleotidyltransferase</keyword>
<feature type="domain" description="DNA polymerase III beta sliding clamp N-terminal" evidence="13">
    <location>
        <begin position="1"/>
        <end position="118"/>
    </location>
</feature>
<evidence type="ECO:0000256" key="2">
    <source>
        <dbReference type="ARBA" id="ARBA00010752"/>
    </source>
</evidence>
<evidence type="ECO:0000256" key="1">
    <source>
        <dbReference type="ARBA" id="ARBA00004496"/>
    </source>
</evidence>
<dbReference type="GO" id="GO:0003887">
    <property type="term" value="F:DNA-directed DNA polymerase activity"/>
    <property type="evidence" value="ECO:0007669"/>
    <property type="project" value="UniProtKB-KW"/>
</dbReference>
<sequence length="370" mass="41010">MKFLVSQENFLTGLKAISKVISKKSPQHAGVRITTSYEKNAVELSATNFQDAIFYVIDNNHSYVEFGGNVFIQGSTLQTAARSLPEGSLALSLDNKQLQINSGLIQYSLYTNDGAEYKQHKIPDENLAVLTGKELKCLLKNVDYAAATDNSRPIFLGVLFEFDGESATAVATNTHRLARKTINPVIKPQCQGRVVIPKSLLKHVSTFIEDESFVHLRWNESIAVIGDKKIILHTVNCGKYPDWQKIIPQNFSTAIEVSRIQLLQAVTRITGIVKGYDYSIINIEFGQENLKLSGKHPDIGQVTETIPVGYEAGPTLQGISFNVVYLQDALKIINEDMITLSFNTPTSPACIASKNKNDFMHIITPVRTSF</sequence>
<organism evidence="16 17">
    <name type="scientific">Anaerospora hongkongensis</name>
    <dbReference type="NCBI Taxonomy" id="244830"/>
    <lineage>
        <taxon>Bacteria</taxon>
        <taxon>Bacillati</taxon>
        <taxon>Bacillota</taxon>
        <taxon>Negativicutes</taxon>
        <taxon>Selenomonadales</taxon>
        <taxon>Sporomusaceae</taxon>
        <taxon>Anaerospora</taxon>
    </lineage>
</organism>
<dbReference type="RefSeq" id="WP_165898746.1">
    <property type="nucleotide sequence ID" value="NZ_SLUI01000001.1"/>
</dbReference>
<protein>
    <recommendedName>
        <fullName evidence="3">Beta sliding clamp</fullName>
    </recommendedName>
    <alternativeName>
        <fullName evidence="12">Beta-clamp processivity factor</fullName>
    </alternativeName>
    <alternativeName>
        <fullName evidence="10">DNA polymerase III beta sliding clamp subunit</fullName>
    </alternativeName>
    <alternativeName>
        <fullName evidence="11">DNA polymerase III subunit beta</fullName>
    </alternativeName>
</protein>
<evidence type="ECO:0000256" key="12">
    <source>
        <dbReference type="ARBA" id="ARBA00033276"/>
    </source>
</evidence>
<evidence type="ECO:0000313" key="17">
    <source>
        <dbReference type="Proteomes" id="UP000295063"/>
    </source>
</evidence>
<evidence type="ECO:0000259" key="15">
    <source>
        <dbReference type="Pfam" id="PF02768"/>
    </source>
</evidence>
<dbReference type="Gene3D" id="3.10.150.10">
    <property type="entry name" value="DNA Polymerase III, subunit A, domain 2"/>
    <property type="match status" value="1"/>
</dbReference>
<evidence type="ECO:0000256" key="6">
    <source>
        <dbReference type="ARBA" id="ARBA00022695"/>
    </source>
</evidence>
<dbReference type="GO" id="GO:0006271">
    <property type="term" value="P:DNA strand elongation involved in DNA replication"/>
    <property type="evidence" value="ECO:0007669"/>
    <property type="project" value="TreeGrafter"/>
</dbReference>
<evidence type="ECO:0000256" key="8">
    <source>
        <dbReference type="ARBA" id="ARBA00022932"/>
    </source>
</evidence>
<evidence type="ECO:0000256" key="5">
    <source>
        <dbReference type="ARBA" id="ARBA00022679"/>
    </source>
</evidence>